<dbReference type="InterPro" id="IPR051911">
    <property type="entry name" value="SDR_oxidoreductase"/>
</dbReference>
<comment type="similarity">
    <text evidence="1">Belongs to the short-chain dehydrogenases/reductases (SDR) family.</text>
</comment>
<gene>
    <name evidence="3" type="ORF">GGE15_007119</name>
</gene>
<evidence type="ECO:0000313" key="4">
    <source>
        <dbReference type="Proteomes" id="UP000533724"/>
    </source>
</evidence>
<dbReference type="PANTHER" id="PTHR43976">
    <property type="entry name" value="SHORT CHAIN DEHYDROGENASE"/>
    <property type="match status" value="1"/>
</dbReference>
<dbReference type="PANTHER" id="PTHR43976:SF16">
    <property type="entry name" value="SHORT-CHAIN DEHYDROGENASE_REDUCTASE FAMILY PROTEIN"/>
    <property type="match status" value="1"/>
</dbReference>
<sequence length="203" mass="21903">MAKTWMITGASSGFGRIMTEKLLARGDRVAATVRRPEALDDLKSHYGENLWITTLDVSNDGAVRGQIAYANFSLYHATKWGIEGFIEAVSQEVAPFGIEFIIAEPGPARTDFGRGLVAPQPMEAYDATPAGEIRRAIADGRFEAKGDPVKMAQAMIEAAEQRSAPKRLALGAGSYASIRKALVERLAELDAFKEVTISADVDA</sequence>
<accession>A0A7W6UUF7</accession>
<evidence type="ECO:0000256" key="1">
    <source>
        <dbReference type="ARBA" id="ARBA00006484"/>
    </source>
</evidence>
<dbReference type="AlphaFoldDB" id="A0A7W6UUF7"/>
<name>A0A7W6UUF7_9HYPH</name>
<dbReference type="SUPFAM" id="SSF51735">
    <property type="entry name" value="NAD(P)-binding Rossmann-fold domains"/>
    <property type="match status" value="1"/>
</dbReference>
<dbReference type="Pfam" id="PF00106">
    <property type="entry name" value="adh_short"/>
    <property type="match status" value="2"/>
</dbReference>
<dbReference type="Proteomes" id="UP000533724">
    <property type="component" value="Unassembled WGS sequence"/>
</dbReference>
<evidence type="ECO:0000313" key="3">
    <source>
        <dbReference type="EMBL" id="MBB4443809.1"/>
    </source>
</evidence>
<dbReference type="RefSeq" id="WP_184502131.1">
    <property type="nucleotide sequence ID" value="NZ_JACIHI010000028.1"/>
</dbReference>
<reference evidence="3 4" key="1">
    <citation type="submission" date="2020-08" db="EMBL/GenBank/DDBJ databases">
        <title>Genomic Encyclopedia of Type Strains, Phase IV (KMG-V): Genome sequencing to study the core and pangenomes of soil and plant-associated prokaryotes.</title>
        <authorList>
            <person name="Whitman W."/>
        </authorList>
    </citation>
    <scope>NUCLEOTIDE SEQUENCE [LARGE SCALE GENOMIC DNA]</scope>
    <source>
        <strain evidence="3 4">SEMIA 414</strain>
    </source>
</reference>
<proteinExistence type="inferred from homology"/>
<dbReference type="InterPro" id="IPR002347">
    <property type="entry name" value="SDR_fam"/>
</dbReference>
<protein>
    <submittedName>
        <fullName evidence="3">NAD(P)-dependent dehydrogenase (Short-subunit alcohol dehydrogenase family)</fullName>
    </submittedName>
</protein>
<evidence type="ECO:0000256" key="2">
    <source>
        <dbReference type="ARBA" id="ARBA00023002"/>
    </source>
</evidence>
<dbReference type="Gene3D" id="3.40.50.720">
    <property type="entry name" value="NAD(P)-binding Rossmann-like Domain"/>
    <property type="match status" value="2"/>
</dbReference>
<keyword evidence="2" id="KW-0560">Oxidoreductase</keyword>
<comment type="caution">
    <text evidence="3">The sequence shown here is derived from an EMBL/GenBank/DDBJ whole genome shotgun (WGS) entry which is preliminary data.</text>
</comment>
<dbReference type="GO" id="GO:0016491">
    <property type="term" value="F:oxidoreductase activity"/>
    <property type="evidence" value="ECO:0007669"/>
    <property type="project" value="UniProtKB-KW"/>
</dbReference>
<organism evidence="3 4">
    <name type="scientific">Rhizobium esperanzae</name>
    <dbReference type="NCBI Taxonomy" id="1967781"/>
    <lineage>
        <taxon>Bacteria</taxon>
        <taxon>Pseudomonadati</taxon>
        <taxon>Pseudomonadota</taxon>
        <taxon>Alphaproteobacteria</taxon>
        <taxon>Hyphomicrobiales</taxon>
        <taxon>Rhizobiaceae</taxon>
        <taxon>Rhizobium/Agrobacterium group</taxon>
        <taxon>Rhizobium</taxon>
    </lineage>
</organism>
<dbReference type="InterPro" id="IPR036291">
    <property type="entry name" value="NAD(P)-bd_dom_sf"/>
</dbReference>
<dbReference type="EMBL" id="JACIHI010000028">
    <property type="protein sequence ID" value="MBB4443809.1"/>
    <property type="molecule type" value="Genomic_DNA"/>
</dbReference>